<dbReference type="CDD" id="cd01948">
    <property type="entry name" value="EAL"/>
    <property type="match status" value="1"/>
</dbReference>
<dbReference type="SMART" id="SM00052">
    <property type="entry name" value="EAL"/>
    <property type="match status" value="1"/>
</dbReference>
<reference evidence="5" key="1">
    <citation type="journal article" date="2019" name="Int. J. Syst. Evol. Microbiol.">
        <title>The Global Catalogue of Microorganisms (GCM) 10K type strain sequencing project: providing services to taxonomists for standard genome sequencing and annotation.</title>
        <authorList>
            <consortium name="The Broad Institute Genomics Platform"/>
            <consortium name="The Broad Institute Genome Sequencing Center for Infectious Disease"/>
            <person name="Wu L."/>
            <person name="Ma J."/>
        </authorList>
    </citation>
    <scope>NUCLEOTIDE SEQUENCE [LARGE SCALE GENOMIC DNA]</scope>
    <source>
        <strain evidence="5">IBRC-M 10908</strain>
    </source>
</reference>
<dbReference type="EMBL" id="JBHSDK010000061">
    <property type="protein sequence ID" value="MFC4337770.1"/>
    <property type="molecule type" value="Genomic_DNA"/>
</dbReference>
<keyword evidence="1" id="KW-0812">Transmembrane</keyword>
<dbReference type="Gene3D" id="3.20.20.450">
    <property type="entry name" value="EAL domain"/>
    <property type="match status" value="1"/>
</dbReference>
<feature type="transmembrane region" description="Helical" evidence="1">
    <location>
        <begin position="121"/>
        <end position="139"/>
    </location>
</feature>
<gene>
    <name evidence="4" type="ORF">ACFPET_21475</name>
</gene>
<dbReference type="SUPFAM" id="SSF141868">
    <property type="entry name" value="EAL domain-like"/>
    <property type="match status" value="1"/>
</dbReference>
<dbReference type="InterPro" id="IPR050706">
    <property type="entry name" value="Cyclic-di-GMP_PDE-like"/>
</dbReference>
<dbReference type="InterPro" id="IPR029787">
    <property type="entry name" value="Nucleotide_cyclase"/>
</dbReference>
<dbReference type="PANTHER" id="PTHR33121:SF70">
    <property type="entry name" value="SIGNALING PROTEIN YKOW"/>
    <property type="match status" value="1"/>
</dbReference>
<evidence type="ECO:0000259" key="3">
    <source>
        <dbReference type="PROSITE" id="PS50887"/>
    </source>
</evidence>
<dbReference type="InterPro" id="IPR001633">
    <property type="entry name" value="EAL_dom"/>
</dbReference>
<organism evidence="4 5">
    <name type="scientific">Salininema proteolyticum</name>
    <dbReference type="NCBI Taxonomy" id="1607685"/>
    <lineage>
        <taxon>Bacteria</taxon>
        <taxon>Bacillati</taxon>
        <taxon>Actinomycetota</taxon>
        <taxon>Actinomycetes</taxon>
        <taxon>Glycomycetales</taxon>
        <taxon>Glycomycetaceae</taxon>
        <taxon>Salininema</taxon>
    </lineage>
</organism>
<feature type="transmembrane region" description="Helical" evidence="1">
    <location>
        <begin position="84"/>
        <end position="109"/>
    </location>
</feature>
<evidence type="ECO:0000259" key="2">
    <source>
        <dbReference type="PROSITE" id="PS50883"/>
    </source>
</evidence>
<keyword evidence="1" id="KW-0472">Membrane</keyword>
<dbReference type="Proteomes" id="UP001595823">
    <property type="component" value="Unassembled WGS sequence"/>
</dbReference>
<feature type="transmembrane region" description="Helical" evidence="1">
    <location>
        <begin position="20"/>
        <end position="39"/>
    </location>
</feature>
<feature type="transmembrane region" description="Helical" evidence="1">
    <location>
        <begin position="155"/>
        <end position="181"/>
    </location>
</feature>
<accession>A0ABV8U3S0</accession>
<evidence type="ECO:0000313" key="5">
    <source>
        <dbReference type="Proteomes" id="UP001595823"/>
    </source>
</evidence>
<keyword evidence="1" id="KW-1133">Transmembrane helix</keyword>
<evidence type="ECO:0000256" key="1">
    <source>
        <dbReference type="SAM" id="Phobius"/>
    </source>
</evidence>
<evidence type="ECO:0000313" key="4">
    <source>
        <dbReference type="EMBL" id="MFC4337770.1"/>
    </source>
</evidence>
<dbReference type="CDD" id="cd01949">
    <property type="entry name" value="GGDEF"/>
    <property type="match status" value="1"/>
</dbReference>
<dbReference type="Pfam" id="PF00990">
    <property type="entry name" value="GGDEF"/>
    <property type="match status" value="1"/>
</dbReference>
<dbReference type="PROSITE" id="PS50883">
    <property type="entry name" value="EAL"/>
    <property type="match status" value="1"/>
</dbReference>
<dbReference type="InterPro" id="IPR000160">
    <property type="entry name" value="GGDEF_dom"/>
</dbReference>
<dbReference type="InterPro" id="IPR035919">
    <property type="entry name" value="EAL_sf"/>
</dbReference>
<dbReference type="Pfam" id="PF00563">
    <property type="entry name" value="EAL"/>
    <property type="match status" value="1"/>
</dbReference>
<dbReference type="PROSITE" id="PS50887">
    <property type="entry name" value="GGDEF"/>
    <property type="match status" value="1"/>
</dbReference>
<feature type="domain" description="GGDEF" evidence="3">
    <location>
        <begin position="275"/>
        <end position="408"/>
    </location>
</feature>
<feature type="transmembrane region" description="Helical" evidence="1">
    <location>
        <begin position="202"/>
        <end position="235"/>
    </location>
</feature>
<dbReference type="PANTHER" id="PTHR33121">
    <property type="entry name" value="CYCLIC DI-GMP PHOSPHODIESTERASE PDEF"/>
    <property type="match status" value="1"/>
</dbReference>
<dbReference type="NCBIfam" id="TIGR00254">
    <property type="entry name" value="GGDEF"/>
    <property type="match status" value="1"/>
</dbReference>
<feature type="domain" description="EAL" evidence="2">
    <location>
        <begin position="416"/>
        <end position="672"/>
    </location>
</feature>
<protein>
    <submittedName>
        <fullName evidence="4">Bifunctional diguanylate cyclase/phosphodiesterase</fullName>
    </submittedName>
</protein>
<keyword evidence="5" id="KW-1185">Reference proteome</keyword>
<sequence length="683" mass="74869">MATTLMRNTAPREHPRRYYTYFALVCLLAVVAVVGAVVTRPAGTDVLPEPTAAFIVCALLGVIAEYDPIRWKGVHSTAAALVSLSFVLALMAVWAFVPALIVQAIAVGIVSLRLGSSPARLVFNLGQTAASLAASWFVWDVFSPADHWTGAPAEILVLIGAGVAWGAVSFSLVAGALTLRLGGTWHSHMASWTKGEWKLRGLLVAASPIVAMATTASVWMVTTVALPMFGLHYLLRVMAQREKEAETDALTGLLNRRGFQTGCVRKIIDAAETDTKLAVLVIDVDRFSEINNALGHDTGDRVLKELSKRFAAEAGPGGILARHGGDEFAFVWSELDGMTDPLECARAIKTAMDAPINLEEFSVEVDTSVGVAVYPHDGQEFEALLQHANIALREAKRRSSNYMRYTPDFDHPSPQRIMLLADLRRTLEEPGSPGVELFYQPQIELSTGRVTGAEALLRYTHPTRGHIQPSDLIAAAEQSSVMRMLTERVVDIALRQLKRWEESGFDLGMAINVSVRDLQSAEFTGYLTDRLTDLGVEASKLRLEITESALMDDPRRVVGNVEKIADMGVNISLDDFGTGFSSMQHLRRLPVSEIKIDRLFVSNLTADNDDAAIVSSTIDLAKALDLSVVAEGVEDEKTRKLLKDWGCHLAQGWHFARPMDPVRFDVWLRDYNQRIRDLQDAGL</sequence>
<comment type="caution">
    <text evidence="4">The sequence shown here is derived from an EMBL/GenBank/DDBJ whole genome shotgun (WGS) entry which is preliminary data.</text>
</comment>
<proteinExistence type="predicted"/>
<dbReference type="SUPFAM" id="SSF55073">
    <property type="entry name" value="Nucleotide cyclase"/>
    <property type="match status" value="1"/>
</dbReference>
<dbReference type="RefSeq" id="WP_380625095.1">
    <property type="nucleotide sequence ID" value="NZ_JBHSDK010000061.1"/>
</dbReference>
<dbReference type="Gene3D" id="3.30.70.270">
    <property type="match status" value="1"/>
</dbReference>
<dbReference type="InterPro" id="IPR043128">
    <property type="entry name" value="Rev_trsase/Diguanyl_cyclase"/>
</dbReference>
<name>A0ABV8U3S0_9ACTN</name>
<dbReference type="SMART" id="SM00267">
    <property type="entry name" value="GGDEF"/>
    <property type="match status" value="1"/>
</dbReference>